<accession>A0ABV2AT85</accession>
<comment type="caution">
    <text evidence="5">The sequence shown here is derived from an EMBL/GenBank/DDBJ whole genome shotgun (WGS) entry which is preliminary data.</text>
</comment>
<evidence type="ECO:0000256" key="2">
    <source>
        <dbReference type="ARBA" id="ARBA00022833"/>
    </source>
</evidence>
<dbReference type="InterPro" id="IPR034750">
    <property type="entry name" value="CULT"/>
</dbReference>
<proteinExistence type="inferred from homology"/>
<dbReference type="EMBL" id="JBDODL010003954">
    <property type="protein sequence ID" value="MES1922879.1"/>
    <property type="molecule type" value="Genomic_DNA"/>
</dbReference>
<organism evidence="5 6">
    <name type="scientific">Bonamia ostreae</name>
    <dbReference type="NCBI Taxonomy" id="126728"/>
    <lineage>
        <taxon>Eukaryota</taxon>
        <taxon>Sar</taxon>
        <taxon>Rhizaria</taxon>
        <taxon>Endomyxa</taxon>
        <taxon>Ascetosporea</taxon>
        <taxon>Haplosporida</taxon>
        <taxon>Bonamia</taxon>
    </lineage>
</organism>
<evidence type="ECO:0000313" key="6">
    <source>
        <dbReference type="Proteomes" id="UP001439008"/>
    </source>
</evidence>
<evidence type="ECO:0000256" key="3">
    <source>
        <dbReference type="RuleBase" id="RU110713"/>
    </source>
</evidence>
<comment type="similarity">
    <text evidence="3">Belongs to the yippee family.</text>
</comment>
<dbReference type="InterPro" id="IPR004910">
    <property type="entry name" value="Yippee/Mis18/Cereblon"/>
</dbReference>
<sequence length="121" mass="14111">MARQVFNCSSCNNRLGNLSQMLLYQGKQFHTFQNLSGTVFNSFIVKKARLSVSENSYRDASWFEGYSWREASCFLCGKHIGWAFERDSGEEKERNGEILDRNDVEKYDEFVLVAIRSIKFQ</sequence>
<protein>
    <recommendedName>
        <fullName evidence="3">Protein yippee-like</fullName>
    </recommendedName>
</protein>
<keyword evidence="1" id="KW-0479">Metal-binding</keyword>
<reference evidence="5 6" key="1">
    <citation type="journal article" date="2024" name="BMC Biol.">
        <title>Comparative genomics of Ascetosporea gives new insight into the evolutionary basis for animal parasitism in Rhizaria.</title>
        <authorList>
            <person name="Hiltunen Thoren M."/>
            <person name="Onut-Brannstrom I."/>
            <person name="Alfjorden A."/>
            <person name="Peckova H."/>
            <person name="Swords F."/>
            <person name="Hooper C."/>
            <person name="Holzer A.S."/>
            <person name="Bass D."/>
            <person name="Burki F."/>
        </authorList>
    </citation>
    <scope>NUCLEOTIDE SEQUENCE [LARGE SCALE GENOMIC DNA]</scope>
    <source>
        <strain evidence="5">20-A016</strain>
    </source>
</reference>
<dbReference type="Proteomes" id="UP001439008">
    <property type="component" value="Unassembled WGS sequence"/>
</dbReference>
<name>A0ABV2AT85_9EUKA</name>
<gene>
    <name evidence="5" type="ORF">MHBO_004408</name>
</gene>
<keyword evidence="6" id="KW-1185">Reference proteome</keyword>
<dbReference type="Gene3D" id="2.170.150.20">
    <property type="entry name" value="Peptide methionine sulfoxide reductase"/>
    <property type="match status" value="1"/>
</dbReference>
<evidence type="ECO:0000259" key="4">
    <source>
        <dbReference type="PROSITE" id="PS51788"/>
    </source>
</evidence>
<dbReference type="Pfam" id="PF03226">
    <property type="entry name" value="Yippee-Mis18"/>
    <property type="match status" value="1"/>
</dbReference>
<keyword evidence="2" id="KW-0862">Zinc</keyword>
<dbReference type="PROSITE" id="PS51788">
    <property type="entry name" value="CULT"/>
    <property type="match status" value="1"/>
</dbReference>
<evidence type="ECO:0000256" key="1">
    <source>
        <dbReference type="ARBA" id="ARBA00022723"/>
    </source>
</evidence>
<evidence type="ECO:0000313" key="5">
    <source>
        <dbReference type="EMBL" id="MES1922879.1"/>
    </source>
</evidence>
<feature type="domain" description="CULT" evidence="4">
    <location>
        <begin position="3"/>
        <end position="106"/>
    </location>
</feature>